<dbReference type="UniPathway" id="UPA00136">
    <property type="reaction ID" value="UER00200"/>
</dbReference>
<proteinExistence type="inferred from homology"/>
<sequence length="324" mass="34661">MSRIFVDNAQAIGNTPLVMINRLGPKGVTLLAKIEGRNPAHSVKCRIGANMVWDAEESGRLKPGMTMVEPTSGNTGIGLAFVAAARGYKLILTMPASMSLERRKVLKALGAELVLTEPAKGMKGAIEKASEIAASDPERYFMPQQFENPANPAIHEKTTGPEIWNDTEGAIDVLVSGVGTGGTITGISRYIKRTQGKQILSVAVEPVSSPVISQTLAGQEVKPSPHKIQGIGAGFVPKNLDLSMVDRVEQVTDEESKAMALRLMREEGILCGISSGAAMAVAVRLAEHPEMKGKNIVVILPDSGERYLSSMLFADLFTEQELVQ</sequence>
<evidence type="ECO:0000256" key="4">
    <source>
        <dbReference type="ARBA" id="ARBA00012681"/>
    </source>
</evidence>
<name>A0A5R9QIS5_9GAMM</name>
<evidence type="ECO:0000313" key="16">
    <source>
        <dbReference type="Proteomes" id="UP000306753"/>
    </source>
</evidence>
<evidence type="ECO:0000256" key="13">
    <source>
        <dbReference type="RuleBase" id="RU003985"/>
    </source>
</evidence>
<dbReference type="InterPro" id="IPR050214">
    <property type="entry name" value="Cys_Synth/Cystath_Beta-Synth"/>
</dbReference>
<dbReference type="InterPro" id="IPR005856">
    <property type="entry name" value="Cys_synth"/>
</dbReference>
<dbReference type="Gene3D" id="3.40.50.1100">
    <property type="match status" value="2"/>
</dbReference>
<dbReference type="NCBIfam" id="NF007989">
    <property type="entry name" value="PRK10717.1"/>
    <property type="match status" value="1"/>
</dbReference>
<evidence type="ECO:0000256" key="8">
    <source>
        <dbReference type="ARBA" id="ARBA00022898"/>
    </source>
</evidence>
<dbReference type="InterPro" id="IPR001216">
    <property type="entry name" value="P-phosphate_BS"/>
</dbReference>
<evidence type="ECO:0000256" key="5">
    <source>
        <dbReference type="ARBA" id="ARBA00019371"/>
    </source>
</evidence>
<dbReference type="Proteomes" id="UP000306753">
    <property type="component" value="Unassembled WGS sequence"/>
</dbReference>
<dbReference type="EMBL" id="QLAG01000002">
    <property type="protein sequence ID" value="TLX65204.1"/>
    <property type="molecule type" value="Genomic_DNA"/>
</dbReference>
<dbReference type="NCBIfam" id="TIGR01139">
    <property type="entry name" value="cysK"/>
    <property type="match status" value="1"/>
</dbReference>
<comment type="catalytic activity">
    <reaction evidence="10 13">
        <text>O-acetyl-L-serine + hydrogen sulfide = L-cysteine + acetate</text>
        <dbReference type="Rhea" id="RHEA:14829"/>
        <dbReference type="ChEBI" id="CHEBI:29919"/>
        <dbReference type="ChEBI" id="CHEBI:30089"/>
        <dbReference type="ChEBI" id="CHEBI:35235"/>
        <dbReference type="ChEBI" id="CHEBI:58340"/>
        <dbReference type="EC" id="2.5.1.47"/>
    </reaction>
</comment>
<feature type="domain" description="Tryptophan synthase beta chain-like PALP" evidence="14">
    <location>
        <begin position="10"/>
        <end position="302"/>
    </location>
</feature>
<dbReference type="SUPFAM" id="SSF53686">
    <property type="entry name" value="Tryptophan synthase beta subunit-like PLP-dependent enzymes"/>
    <property type="match status" value="1"/>
</dbReference>
<evidence type="ECO:0000313" key="15">
    <source>
        <dbReference type="EMBL" id="TLX65204.1"/>
    </source>
</evidence>
<evidence type="ECO:0000256" key="7">
    <source>
        <dbReference type="ARBA" id="ARBA00022679"/>
    </source>
</evidence>
<dbReference type="GO" id="GO:0004124">
    <property type="term" value="F:cysteine synthase activity"/>
    <property type="evidence" value="ECO:0007669"/>
    <property type="project" value="UniProtKB-UniRule"/>
</dbReference>
<protein>
    <recommendedName>
        <fullName evidence="5 13">Cysteine synthase</fullName>
        <ecNumber evidence="4 13">2.5.1.47</ecNumber>
    </recommendedName>
</protein>
<keyword evidence="8 11" id="KW-0663">Pyridoxal phosphate</keyword>
<dbReference type="PROSITE" id="PS00901">
    <property type="entry name" value="CYS_SYNTHASE"/>
    <property type="match status" value="1"/>
</dbReference>
<reference evidence="15 16" key="1">
    <citation type="journal article" date="2017" name="Eur. J. Clin. Microbiol. Infect. Dis.">
        <title>Uncommonly isolated clinical Pseudomonas: identification and phylogenetic assignation.</title>
        <authorList>
            <person name="Mulet M."/>
            <person name="Gomila M."/>
            <person name="Ramirez A."/>
            <person name="Cardew S."/>
            <person name="Moore E.R."/>
            <person name="Lalucat J."/>
            <person name="Garcia-Valdes E."/>
        </authorList>
    </citation>
    <scope>NUCLEOTIDE SEQUENCE [LARGE SCALE GENOMIC DNA]</scope>
    <source>
        <strain evidence="15 16">SD129</strain>
    </source>
</reference>
<dbReference type="OrthoDB" id="9805733at2"/>
<dbReference type="InterPro" id="IPR005859">
    <property type="entry name" value="CysK"/>
</dbReference>
<dbReference type="InterPro" id="IPR001926">
    <property type="entry name" value="TrpB-like_PALP"/>
</dbReference>
<feature type="binding site" evidence="11">
    <location>
        <position position="274"/>
    </location>
    <ligand>
        <name>pyridoxal 5'-phosphate</name>
        <dbReference type="ChEBI" id="CHEBI:597326"/>
    </ligand>
</feature>
<organism evidence="15 16">
    <name type="scientific">Stutzerimonas nosocomialis</name>
    <dbReference type="NCBI Taxonomy" id="1056496"/>
    <lineage>
        <taxon>Bacteria</taxon>
        <taxon>Pseudomonadati</taxon>
        <taxon>Pseudomonadota</taxon>
        <taxon>Gammaproteobacteria</taxon>
        <taxon>Pseudomonadales</taxon>
        <taxon>Pseudomonadaceae</taxon>
        <taxon>Stutzerimonas</taxon>
    </lineage>
</organism>
<evidence type="ECO:0000256" key="2">
    <source>
        <dbReference type="ARBA" id="ARBA00004962"/>
    </source>
</evidence>
<keyword evidence="9 13" id="KW-0198">Cysteine biosynthesis</keyword>
<keyword evidence="6 13" id="KW-0028">Amino-acid biosynthesis</keyword>
<comment type="similarity">
    <text evidence="3 13">Belongs to the cysteine synthase/cystathionine beta-synthase family.</text>
</comment>
<feature type="binding site" evidence="11">
    <location>
        <position position="74"/>
    </location>
    <ligand>
        <name>pyridoxal 5'-phosphate</name>
        <dbReference type="ChEBI" id="CHEBI:597326"/>
    </ligand>
</feature>
<dbReference type="EC" id="2.5.1.47" evidence="4 13"/>
<dbReference type="CDD" id="cd01561">
    <property type="entry name" value="CBS_like"/>
    <property type="match status" value="1"/>
</dbReference>
<dbReference type="InterPro" id="IPR036052">
    <property type="entry name" value="TrpB-like_PALP_sf"/>
</dbReference>
<comment type="pathway">
    <text evidence="2">Amino-acid biosynthesis; L-cysteine biosynthesis; L-cysteine from L-serine: step 2/2.</text>
</comment>
<keyword evidence="16" id="KW-1185">Reference proteome</keyword>
<dbReference type="Pfam" id="PF00291">
    <property type="entry name" value="PALP"/>
    <property type="match status" value="1"/>
</dbReference>
<gene>
    <name evidence="15" type="primary">cysK</name>
    <name evidence="15" type="ORF">DN820_02520</name>
</gene>
<evidence type="ECO:0000256" key="9">
    <source>
        <dbReference type="ARBA" id="ARBA00023192"/>
    </source>
</evidence>
<keyword evidence="7 13" id="KW-0808">Transferase</keyword>
<dbReference type="AlphaFoldDB" id="A0A5R9QIS5"/>
<dbReference type="FunFam" id="3.40.50.1100:FF:000002">
    <property type="entry name" value="Cysteine synthase"/>
    <property type="match status" value="1"/>
</dbReference>
<evidence type="ECO:0000256" key="10">
    <source>
        <dbReference type="ARBA" id="ARBA00047931"/>
    </source>
</evidence>
<dbReference type="GO" id="GO:0006535">
    <property type="term" value="P:cysteine biosynthetic process from serine"/>
    <property type="evidence" value="ECO:0007669"/>
    <property type="project" value="UniProtKB-UniRule"/>
</dbReference>
<dbReference type="NCBIfam" id="TIGR01136">
    <property type="entry name" value="cysKM"/>
    <property type="match status" value="1"/>
</dbReference>
<evidence type="ECO:0000256" key="3">
    <source>
        <dbReference type="ARBA" id="ARBA00007103"/>
    </source>
</evidence>
<accession>A0A5R9QIS5</accession>
<comment type="cofactor">
    <cofactor evidence="1 11 13">
        <name>pyridoxal 5'-phosphate</name>
        <dbReference type="ChEBI" id="CHEBI:597326"/>
    </cofactor>
</comment>
<evidence type="ECO:0000259" key="14">
    <source>
        <dbReference type="Pfam" id="PF00291"/>
    </source>
</evidence>
<feature type="modified residue" description="N6-(pyridoxal phosphate)lysine" evidence="12">
    <location>
        <position position="44"/>
    </location>
</feature>
<feature type="binding site" evidence="11">
    <location>
        <begin position="179"/>
        <end position="183"/>
    </location>
    <ligand>
        <name>pyridoxal 5'-phosphate</name>
        <dbReference type="ChEBI" id="CHEBI:597326"/>
    </ligand>
</feature>
<evidence type="ECO:0000256" key="1">
    <source>
        <dbReference type="ARBA" id="ARBA00001933"/>
    </source>
</evidence>
<evidence type="ECO:0000256" key="6">
    <source>
        <dbReference type="ARBA" id="ARBA00022605"/>
    </source>
</evidence>
<dbReference type="RefSeq" id="WP_138408710.1">
    <property type="nucleotide sequence ID" value="NZ_QLAE01000017.1"/>
</dbReference>
<evidence type="ECO:0000256" key="12">
    <source>
        <dbReference type="PIRSR" id="PIRSR605856-51"/>
    </source>
</evidence>
<evidence type="ECO:0000256" key="11">
    <source>
        <dbReference type="PIRSR" id="PIRSR605856-50"/>
    </source>
</evidence>
<dbReference type="PANTHER" id="PTHR10314">
    <property type="entry name" value="CYSTATHIONINE BETA-SYNTHASE"/>
    <property type="match status" value="1"/>
</dbReference>
<dbReference type="FunFam" id="3.40.50.1100:FF:000118">
    <property type="entry name" value="Related to CYS4-cystathionine beta-synthase"/>
    <property type="match status" value="1"/>
</dbReference>
<comment type="caution">
    <text evidence="15">The sequence shown here is derived from an EMBL/GenBank/DDBJ whole genome shotgun (WGS) entry which is preliminary data.</text>
</comment>